<dbReference type="Pfam" id="PF13410">
    <property type="entry name" value="GST_C_2"/>
    <property type="match status" value="1"/>
</dbReference>
<evidence type="ECO:0000259" key="2">
    <source>
        <dbReference type="PROSITE" id="PS50405"/>
    </source>
</evidence>
<keyword evidence="4" id="KW-1185">Reference proteome</keyword>
<dbReference type="InterPro" id="IPR036249">
    <property type="entry name" value="Thioredoxin-like_sf"/>
</dbReference>
<dbReference type="PANTHER" id="PTHR43968:SF6">
    <property type="entry name" value="GLUTATHIONE S-TRANSFERASE OMEGA"/>
    <property type="match status" value="1"/>
</dbReference>
<name>A0A2T6ATN9_9RHOB</name>
<evidence type="ECO:0000313" key="4">
    <source>
        <dbReference type="Proteomes" id="UP000244224"/>
    </source>
</evidence>
<dbReference type="EMBL" id="QBKP01000014">
    <property type="protein sequence ID" value="PTX47086.1"/>
    <property type="molecule type" value="Genomic_DNA"/>
</dbReference>
<dbReference type="PROSITE" id="PS50405">
    <property type="entry name" value="GST_CTER"/>
    <property type="match status" value="1"/>
</dbReference>
<evidence type="ECO:0000259" key="1">
    <source>
        <dbReference type="PROSITE" id="PS50404"/>
    </source>
</evidence>
<dbReference type="SUPFAM" id="SSF47616">
    <property type="entry name" value="GST C-terminal domain-like"/>
    <property type="match status" value="1"/>
</dbReference>
<keyword evidence="3" id="KW-0808">Transferase</keyword>
<dbReference type="InterPro" id="IPR036282">
    <property type="entry name" value="Glutathione-S-Trfase_C_sf"/>
</dbReference>
<dbReference type="OrthoDB" id="9795329at2"/>
<dbReference type="RefSeq" id="WP_108130077.1">
    <property type="nucleotide sequence ID" value="NZ_QBKP01000014.1"/>
</dbReference>
<protein>
    <submittedName>
        <fullName evidence="3">Glutathione S-transferase</fullName>
    </submittedName>
</protein>
<proteinExistence type="predicted"/>
<sequence>MTIRVFHSPASPYVRKVMVTAAERGLADQIEKLPSAAGPVKRDPGIVQHNASGKVPCALLADDTPLFDSRVITQYVDSLGVAGDPLYPQDARRFAVLTAEALAESVLDAALLHRYENALRPEEKRWEDWSRGQMDKIDSGLDDLEGRWFATITDGFNAASIAAACALGYLDFRFASKDWRSTRPRLAEWFATVSARPSMKDSFPAG</sequence>
<accession>A0A2T6ATN9</accession>
<dbReference type="Gene3D" id="3.40.30.10">
    <property type="entry name" value="Glutaredoxin"/>
    <property type="match status" value="1"/>
</dbReference>
<gene>
    <name evidence="3" type="ORF">C8N34_114106</name>
</gene>
<dbReference type="SUPFAM" id="SSF52833">
    <property type="entry name" value="Thioredoxin-like"/>
    <property type="match status" value="1"/>
</dbReference>
<dbReference type="InterPro" id="IPR050983">
    <property type="entry name" value="GST_Omega/HSP26"/>
</dbReference>
<dbReference type="GO" id="GO:0016740">
    <property type="term" value="F:transferase activity"/>
    <property type="evidence" value="ECO:0007669"/>
    <property type="project" value="UniProtKB-KW"/>
</dbReference>
<dbReference type="Proteomes" id="UP000244224">
    <property type="component" value="Unassembled WGS sequence"/>
</dbReference>
<dbReference type="InterPro" id="IPR004045">
    <property type="entry name" value="Glutathione_S-Trfase_N"/>
</dbReference>
<dbReference type="CDD" id="cd03205">
    <property type="entry name" value="GST_C_6"/>
    <property type="match status" value="1"/>
</dbReference>
<dbReference type="InterPro" id="IPR010987">
    <property type="entry name" value="Glutathione-S-Trfase_C-like"/>
</dbReference>
<dbReference type="Gene3D" id="1.20.1050.10">
    <property type="match status" value="1"/>
</dbReference>
<dbReference type="GO" id="GO:0005737">
    <property type="term" value="C:cytoplasm"/>
    <property type="evidence" value="ECO:0007669"/>
    <property type="project" value="TreeGrafter"/>
</dbReference>
<reference evidence="3 4" key="1">
    <citation type="submission" date="2018-04" db="EMBL/GenBank/DDBJ databases">
        <title>Genomic Encyclopedia of Archaeal and Bacterial Type Strains, Phase II (KMG-II): from individual species to whole genera.</title>
        <authorList>
            <person name="Goeker M."/>
        </authorList>
    </citation>
    <scope>NUCLEOTIDE SEQUENCE [LARGE SCALE GENOMIC DNA]</scope>
    <source>
        <strain evidence="3 4">DSM 21823</strain>
    </source>
</reference>
<feature type="domain" description="GST C-terminal" evidence="2">
    <location>
        <begin position="89"/>
        <end position="206"/>
    </location>
</feature>
<dbReference type="Pfam" id="PF13409">
    <property type="entry name" value="GST_N_2"/>
    <property type="match status" value="1"/>
</dbReference>
<organism evidence="3 4">
    <name type="scientific">Gemmobacter caeni</name>
    <dbReference type="NCBI Taxonomy" id="589035"/>
    <lineage>
        <taxon>Bacteria</taxon>
        <taxon>Pseudomonadati</taxon>
        <taxon>Pseudomonadota</taxon>
        <taxon>Alphaproteobacteria</taxon>
        <taxon>Rhodobacterales</taxon>
        <taxon>Paracoccaceae</taxon>
        <taxon>Gemmobacter</taxon>
    </lineage>
</organism>
<feature type="domain" description="GST N-terminal" evidence="1">
    <location>
        <begin position="1"/>
        <end position="84"/>
    </location>
</feature>
<evidence type="ECO:0000313" key="3">
    <source>
        <dbReference type="EMBL" id="PTX47086.1"/>
    </source>
</evidence>
<dbReference type="PROSITE" id="PS50404">
    <property type="entry name" value="GST_NTER"/>
    <property type="match status" value="1"/>
</dbReference>
<dbReference type="AlphaFoldDB" id="A0A2T6ATN9"/>
<dbReference type="PANTHER" id="PTHR43968">
    <property type="match status" value="1"/>
</dbReference>
<comment type="caution">
    <text evidence="3">The sequence shown here is derived from an EMBL/GenBank/DDBJ whole genome shotgun (WGS) entry which is preliminary data.</text>
</comment>